<sequence length="65" mass="7254">MWLGPIHPGPCRDVNVRNREVRNEIAKIVAFWERLGVSGFRVDAAPFIIERRRPAAIPATATTAS</sequence>
<dbReference type="Pfam" id="PF00128">
    <property type="entry name" value="Alpha-amylase"/>
    <property type="match status" value="1"/>
</dbReference>
<dbReference type="InterPro" id="IPR006047">
    <property type="entry name" value="GH13_cat_dom"/>
</dbReference>
<dbReference type="Proteomes" id="UP001500620">
    <property type="component" value="Unassembled WGS sequence"/>
</dbReference>
<protein>
    <recommendedName>
        <fullName evidence="1">Glycosyl hydrolase family 13 catalytic domain-containing protein</fullName>
    </recommendedName>
</protein>
<gene>
    <name evidence="2" type="ORF">GCM10022255_083390</name>
</gene>
<keyword evidence="3" id="KW-1185">Reference proteome</keyword>
<dbReference type="EMBL" id="BAABAT010000035">
    <property type="protein sequence ID" value="GAA4259307.1"/>
    <property type="molecule type" value="Genomic_DNA"/>
</dbReference>
<organism evidence="2 3">
    <name type="scientific">Dactylosporangium darangshiense</name>
    <dbReference type="NCBI Taxonomy" id="579108"/>
    <lineage>
        <taxon>Bacteria</taxon>
        <taxon>Bacillati</taxon>
        <taxon>Actinomycetota</taxon>
        <taxon>Actinomycetes</taxon>
        <taxon>Micromonosporales</taxon>
        <taxon>Micromonosporaceae</taxon>
        <taxon>Dactylosporangium</taxon>
    </lineage>
</organism>
<comment type="caution">
    <text evidence="2">The sequence shown here is derived from an EMBL/GenBank/DDBJ whole genome shotgun (WGS) entry which is preliminary data.</text>
</comment>
<dbReference type="SUPFAM" id="SSF51445">
    <property type="entry name" value="(Trans)glycosidases"/>
    <property type="match status" value="1"/>
</dbReference>
<feature type="domain" description="Glycosyl hydrolase family 13 catalytic" evidence="1">
    <location>
        <begin position="12"/>
        <end position="52"/>
    </location>
</feature>
<evidence type="ECO:0000259" key="1">
    <source>
        <dbReference type="Pfam" id="PF00128"/>
    </source>
</evidence>
<evidence type="ECO:0000313" key="2">
    <source>
        <dbReference type="EMBL" id="GAA4259307.1"/>
    </source>
</evidence>
<reference evidence="3" key="1">
    <citation type="journal article" date="2019" name="Int. J. Syst. Evol. Microbiol.">
        <title>The Global Catalogue of Microorganisms (GCM) 10K type strain sequencing project: providing services to taxonomists for standard genome sequencing and annotation.</title>
        <authorList>
            <consortium name="The Broad Institute Genomics Platform"/>
            <consortium name="The Broad Institute Genome Sequencing Center for Infectious Disease"/>
            <person name="Wu L."/>
            <person name="Ma J."/>
        </authorList>
    </citation>
    <scope>NUCLEOTIDE SEQUENCE [LARGE SCALE GENOMIC DNA]</scope>
    <source>
        <strain evidence="3">JCM 17441</strain>
    </source>
</reference>
<evidence type="ECO:0000313" key="3">
    <source>
        <dbReference type="Proteomes" id="UP001500620"/>
    </source>
</evidence>
<dbReference type="Gene3D" id="3.20.20.80">
    <property type="entry name" value="Glycosidases"/>
    <property type="match status" value="1"/>
</dbReference>
<dbReference type="InterPro" id="IPR017853">
    <property type="entry name" value="GH"/>
</dbReference>
<proteinExistence type="predicted"/>
<name>A0ABP8DLV8_9ACTN</name>
<accession>A0ABP8DLV8</accession>